<dbReference type="PANTHER" id="PTHR30244:SF36">
    <property type="entry name" value="3-OXO-GLUCOSE-6-PHOSPHATE:GLUTAMATE AMINOTRANSFERASE"/>
    <property type="match status" value="1"/>
</dbReference>
<dbReference type="PANTHER" id="PTHR30244">
    <property type="entry name" value="TRANSAMINASE"/>
    <property type="match status" value="1"/>
</dbReference>
<dbReference type="Pfam" id="PF01041">
    <property type="entry name" value="DegT_DnrJ_EryC1"/>
    <property type="match status" value="1"/>
</dbReference>
<evidence type="ECO:0000256" key="2">
    <source>
        <dbReference type="ARBA" id="ARBA00037999"/>
    </source>
</evidence>
<evidence type="ECO:0000256" key="3">
    <source>
        <dbReference type="PIRSR" id="PIRSR000390-1"/>
    </source>
</evidence>
<dbReference type="Gene3D" id="3.40.640.10">
    <property type="entry name" value="Type I PLP-dependent aspartate aminotransferase-like (Major domain)"/>
    <property type="match status" value="1"/>
</dbReference>
<evidence type="ECO:0000256" key="5">
    <source>
        <dbReference type="RuleBase" id="RU004508"/>
    </source>
</evidence>
<dbReference type="InterPro" id="IPR015422">
    <property type="entry name" value="PyrdxlP-dep_Trfase_small"/>
</dbReference>
<dbReference type="Proteomes" id="UP000249754">
    <property type="component" value="Unassembled WGS sequence"/>
</dbReference>
<sequence>MSLMIPYESLKILNRPFEEKFKSKFADFLNKGWYILGEEVAQFEQEFAAYHQENYVAGVANGLDALILSLQCCKFQKGDEVIVPSNTYIATILAIIQCGLTPVLVEPDSHTYNIDPALIPAAITPKTVAIMVVHLYGQCCDMDPILELAKQHELKVIEDCAQAHGAKYKGKLAGTFGDFGAFSFYPTKNLGALGDAGAILCQTESDYQKIRQLRNYGSEKKYHNGVIGYNSRLDELQASFLRVKLPHLDEINTHKRKLAAIYTEHLNADFIKPKLDPDYYNVYHIYNILHPERDQLKQYLIENQIGTEVHYPVAPQDQGALKDVLQHFDYPVSAKIHQQTLSLPCSFAHTEEDIFRVTEVMNKFHLK</sequence>
<protein>
    <submittedName>
        <fullName evidence="6">dTDP-4-amino-4,6-dideoxygalactose transaminase</fullName>
    </submittedName>
</protein>
<dbReference type="Gene3D" id="3.90.1150.10">
    <property type="entry name" value="Aspartate Aminotransferase, domain 1"/>
    <property type="match status" value="1"/>
</dbReference>
<dbReference type="EMBL" id="QLLR01000035">
    <property type="protein sequence ID" value="RAJ22857.1"/>
    <property type="molecule type" value="Genomic_DNA"/>
</dbReference>
<dbReference type="CDD" id="cd00616">
    <property type="entry name" value="AHBA_syn"/>
    <property type="match status" value="1"/>
</dbReference>
<comment type="similarity">
    <text evidence="2 5">Belongs to the DegT/DnrJ/EryC1 family.</text>
</comment>
<dbReference type="RefSeq" id="WP_211321640.1">
    <property type="nucleotide sequence ID" value="NZ_QLLR01000035.1"/>
</dbReference>
<reference evidence="6 7" key="1">
    <citation type="submission" date="2018-06" db="EMBL/GenBank/DDBJ databases">
        <title>Genomic Encyclopedia of Archaeal and Bacterial Type Strains, Phase II (KMG-II): from individual species to whole genera.</title>
        <authorList>
            <person name="Goeker M."/>
        </authorList>
    </citation>
    <scope>NUCLEOTIDE SEQUENCE [LARGE SCALE GENOMIC DNA]</scope>
    <source>
        <strain evidence="6 7">DSM 14825</strain>
    </source>
</reference>
<evidence type="ECO:0000313" key="7">
    <source>
        <dbReference type="Proteomes" id="UP000249754"/>
    </source>
</evidence>
<evidence type="ECO:0000313" key="6">
    <source>
        <dbReference type="EMBL" id="RAJ22857.1"/>
    </source>
</evidence>
<feature type="modified residue" description="N6-(pyridoxal phosphate)lysine" evidence="4">
    <location>
        <position position="188"/>
    </location>
</feature>
<proteinExistence type="inferred from homology"/>
<dbReference type="GO" id="GO:0008483">
    <property type="term" value="F:transaminase activity"/>
    <property type="evidence" value="ECO:0007669"/>
    <property type="project" value="TreeGrafter"/>
</dbReference>
<dbReference type="InterPro" id="IPR000653">
    <property type="entry name" value="DegT/StrS_aminotransferase"/>
</dbReference>
<organism evidence="6 7">
    <name type="scientific">Pedobacter cryoconitis</name>
    <dbReference type="NCBI Taxonomy" id="188932"/>
    <lineage>
        <taxon>Bacteria</taxon>
        <taxon>Pseudomonadati</taxon>
        <taxon>Bacteroidota</taxon>
        <taxon>Sphingobacteriia</taxon>
        <taxon>Sphingobacteriales</taxon>
        <taxon>Sphingobacteriaceae</taxon>
        <taxon>Pedobacter</taxon>
    </lineage>
</organism>
<dbReference type="InterPro" id="IPR015421">
    <property type="entry name" value="PyrdxlP-dep_Trfase_major"/>
</dbReference>
<dbReference type="STRING" id="188932.AY601_0210"/>
<dbReference type="GO" id="GO:0030170">
    <property type="term" value="F:pyridoxal phosphate binding"/>
    <property type="evidence" value="ECO:0007669"/>
    <property type="project" value="TreeGrafter"/>
</dbReference>
<accession>A0A327SAR0</accession>
<name>A0A327SAR0_9SPHI</name>
<evidence type="ECO:0000256" key="4">
    <source>
        <dbReference type="PIRSR" id="PIRSR000390-2"/>
    </source>
</evidence>
<dbReference type="SUPFAM" id="SSF53383">
    <property type="entry name" value="PLP-dependent transferases"/>
    <property type="match status" value="1"/>
</dbReference>
<dbReference type="AlphaFoldDB" id="A0A327SAR0"/>
<dbReference type="GO" id="GO:0000271">
    <property type="term" value="P:polysaccharide biosynthetic process"/>
    <property type="evidence" value="ECO:0007669"/>
    <property type="project" value="TreeGrafter"/>
</dbReference>
<feature type="active site" description="Proton acceptor" evidence="3">
    <location>
        <position position="188"/>
    </location>
</feature>
<dbReference type="PIRSF" id="PIRSF000390">
    <property type="entry name" value="PLP_StrS"/>
    <property type="match status" value="1"/>
</dbReference>
<keyword evidence="1 4" id="KW-0663">Pyridoxal phosphate</keyword>
<evidence type="ECO:0000256" key="1">
    <source>
        <dbReference type="ARBA" id="ARBA00022898"/>
    </source>
</evidence>
<dbReference type="InterPro" id="IPR015424">
    <property type="entry name" value="PyrdxlP-dep_Trfase"/>
</dbReference>
<comment type="caution">
    <text evidence="6">The sequence shown here is derived from an EMBL/GenBank/DDBJ whole genome shotgun (WGS) entry which is preliminary data.</text>
</comment>
<gene>
    <name evidence="6" type="ORF">LY11_04659</name>
</gene>